<comment type="caution">
    <text evidence="1">The sequence shown here is derived from an EMBL/GenBank/DDBJ whole genome shotgun (WGS) entry which is preliminary data.</text>
</comment>
<sequence length="54" mass="6439">MTLVVNSRRNRTASLRGYKFLTSYDTSYSEYIDRLRSHDDAITYKSYKALLELR</sequence>
<name>A0ABS8RZQ4_DATST</name>
<gene>
    <name evidence="1" type="ORF">HAX54_015799</name>
</gene>
<accession>A0ABS8RZQ4</accession>
<reference evidence="1 2" key="1">
    <citation type="journal article" date="2021" name="BMC Genomics">
        <title>Datura genome reveals duplications of psychoactive alkaloid biosynthetic genes and high mutation rate following tissue culture.</title>
        <authorList>
            <person name="Rajewski A."/>
            <person name="Carter-House D."/>
            <person name="Stajich J."/>
            <person name="Litt A."/>
        </authorList>
    </citation>
    <scope>NUCLEOTIDE SEQUENCE [LARGE SCALE GENOMIC DNA]</scope>
    <source>
        <strain evidence="1">AR-01</strain>
    </source>
</reference>
<protein>
    <submittedName>
        <fullName evidence="1">Uncharacterized protein</fullName>
    </submittedName>
</protein>
<organism evidence="1 2">
    <name type="scientific">Datura stramonium</name>
    <name type="common">Jimsonweed</name>
    <name type="synonym">Common thornapple</name>
    <dbReference type="NCBI Taxonomy" id="4076"/>
    <lineage>
        <taxon>Eukaryota</taxon>
        <taxon>Viridiplantae</taxon>
        <taxon>Streptophyta</taxon>
        <taxon>Embryophyta</taxon>
        <taxon>Tracheophyta</taxon>
        <taxon>Spermatophyta</taxon>
        <taxon>Magnoliopsida</taxon>
        <taxon>eudicotyledons</taxon>
        <taxon>Gunneridae</taxon>
        <taxon>Pentapetalae</taxon>
        <taxon>asterids</taxon>
        <taxon>lamiids</taxon>
        <taxon>Solanales</taxon>
        <taxon>Solanaceae</taxon>
        <taxon>Solanoideae</taxon>
        <taxon>Datureae</taxon>
        <taxon>Datura</taxon>
    </lineage>
</organism>
<evidence type="ECO:0000313" key="1">
    <source>
        <dbReference type="EMBL" id="MCD7452222.1"/>
    </source>
</evidence>
<dbReference type="EMBL" id="JACEIK010000201">
    <property type="protein sequence ID" value="MCD7452222.1"/>
    <property type="molecule type" value="Genomic_DNA"/>
</dbReference>
<feature type="non-terminal residue" evidence="1">
    <location>
        <position position="54"/>
    </location>
</feature>
<proteinExistence type="predicted"/>
<keyword evidence="2" id="KW-1185">Reference proteome</keyword>
<dbReference type="Proteomes" id="UP000823775">
    <property type="component" value="Unassembled WGS sequence"/>
</dbReference>
<evidence type="ECO:0000313" key="2">
    <source>
        <dbReference type="Proteomes" id="UP000823775"/>
    </source>
</evidence>